<dbReference type="Gene3D" id="3.30.160.60">
    <property type="entry name" value="Classic Zinc Finger"/>
    <property type="match status" value="1"/>
</dbReference>
<dbReference type="AlphaFoldDB" id="A0A7E4VYM5"/>
<dbReference type="PANTHER" id="PTHR24099:SF15">
    <property type="entry name" value="E3 UBIQUITIN-PROTEIN LIGASE TRIM9"/>
    <property type="match status" value="1"/>
</dbReference>
<dbReference type="Gene3D" id="4.10.830.40">
    <property type="match status" value="1"/>
</dbReference>
<dbReference type="InterPro" id="IPR000315">
    <property type="entry name" value="Znf_B-box"/>
</dbReference>
<dbReference type="GO" id="GO:0043005">
    <property type="term" value="C:neuron projection"/>
    <property type="evidence" value="ECO:0007669"/>
    <property type="project" value="TreeGrafter"/>
</dbReference>
<name>A0A7E4VYM5_PANRE</name>
<keyword evidence="3" id="KW-1185">Reference proteome</keyword>
<dbReference type="SUPFAM" id="SSF57845">
    <property type="entry name" value="B-box zinc-binding domain"/>
    <property type="match status" value="1"/>
</dbReference>
<dbReference type="InterPro" id="IPR050617">
    <property type="entry name" value="E3_ligase_FN3/SPRY"/>
</dbReference>
<dbReference type="PROSITE" id="PS50119">
    <property type="entry name" value="ZF_BBOX"/>
    <property type="match status" value="1"/>
</dbReference>
<evidence type="ECO:0000256" key="1">
    <source>
        <dbReference type="PROSITE-ProRule" id="PRU00024"/>
    </source>
</evidence>
<evidence type="ECO:0000259" key="2">
    <source>
        <dbReference type="PROSITE" id="PS50119"/>
    </source>
</evidence>
<keyword evidence="1" id="KW-0862">Zinc</keyword>
<reference evidence="3" key="1">
    <citation type="journal article" date="2013" name="Genetics">
        <title>The draft genome and transcriptome of Panagrellus redivivus are shaped by the harsh demands of a free-living lifestyle.</title>
        <authorList>
            <person name="Srinivasan J."/>
            <person name="Dillman A.R."/>
            <person name="Macchietto M.G."/>
            <person name="Heikkinen L."/>
            <person name="Lakso M."/>
            <person name="Fracchia K.M."/>
            <person name="Antoshechkin I."/>
            <person name="Mortazavi A."/>
            <person name="Wong G."/>
            <person name="Sternberg P.W."/>
        </authorList>
    </citation>
    <scope>NUCLEOTIDE SEQUENCE [LARGE SCALE GENOMIC DNA]</scope>
    <source>
        <strain evidence="3">MT8872</strain>
    </source>
</reference>
<accession>A0A7E4VYM5</accession>
<dbReference type="WBParaSite" id="Pan_g4316.t1">
    <property type="protein sequence ID" value="Pan_g4316.t1"/>
    <property type="gene ID" value="Pan_g4316"/>
</dbReference>
<dbReference type="PANTHER" id="PTHR24099">
    <property type="entry name" value="E3 UBIQUITIN-PROTEIN LIGASE TRIM36-RELATED"/>
    <property type="match status" value="1"/>
</dbReference>
<organism evidence="3 4">
    <name type="scientific">Panagrellus redivivus</name>
    <name type="common">Microworm</name>
    <dbReference type="NCBI Taxonomy" id="6233"/>
    <lineage>
        <taxon>Eukaryota</taxon>
        <taxon>Metazoa</taxon>
        <taxon>Ecdysozoa</taxon>
        <taxon>Nematoda</taxon>
        <taxon>Chromadorea</taxon>
        <taxon>Rhabditida</taxon>
        <taxon>Tylenchina</taxon>
        <taxon>Panagrolaimomorpha</taxon>
        <taxon>Panagrolaimoidea</taxon>
        <taxon>Panagrolaimidae</taxon>
        <taxon>Panagrellus</taxon>
    </lineage>
</organism>
<evidence type="ECO:0000313" key="3">
    <source>
        <dbReference type="Proteomes" id="UP000492821"/>
    </source>
</evidence>
<keyword evidence="1" id="KW-0479">Metal-binding</keyword>
<dbReference type="GO" id="GO:0007411">
    <property type="term" value="P:axon guidance"/>
    <property type="evidence" value="ECO:0007669"/>
    <property type="project" value="TreeGrafter"/>
</dbReference>
<sequence>MTGLMGCISFGSRPSSFVGSIYASQAIPHGGNTSSSRLPSILTPSISGYTVNCENCHKPSVYADENALRHQPEAVAIRRILQRLRFSPQPSSSTTSEPSETPVPNCQWCEGTPRPADLCCDVCNFFYCTPCQTVLHPSRGPLKDHLFVPATSRRLGPLDDAEKDVKCERHLDEVLTMYCTVCKTPVCCHCIQEIRHTGHEMQSLVTAVKGQKVSYPYPSWAFISRLIALSKYR</sequence>
<dbReference type="GO" id="GO:0008270">
    <property type="term" value="F:zinc ion binding"/>
    <property type="evidence" value="ECO:0007669"/>
    <property type="project" value="UniProtKB-KW"/>
</dbReference>
<proteinExistence type="predicted"/>
<keyword evidence="1" id="KW-0863">Zinc-finger</keyword>
<dbReference type="SMART" id="SM00336">
    <property type="entry name" value="BBOX"/>
    <property type="match status" value="2"/>
</dbReference>
<evidence type="ECO:0000313" key="4">
    <source>
        <dbReference type="WBParaSite" id="Pan_g4316.t1"/>
    </source>
</evidence>
<dbReference type="Pfam" id="PF00643">
    <property type="entry name" value="zf-B_box"/>
    <property type="match status" value="1"/>
</dbReference>
<feature type="domain" description="B box-type" evidence="2">
    <location>
        <begin position="162"/>
        <end position="204"/>
    </location>
</feature>
<dbReference type="Proteomes" id="UP000492821">
    <property type="component" value="Unassembled WGS sequence"/>
</dbReference>
<protein>
    <submittedName>
        <fullName evidence="4">B box-type domain-containing protein</fullName>
    </submittedName>
</protein>
<reference evidence="4" key="2">
    <citation type="submission" date="2020-10" db="UniProtKB">
        <authorList>
            <consortium name="WormBaseParasite"/>
        </authorList>
    </citation>
    <scope>IDENTIFICATION</scope>
</reference>
<dbReference type="CDD" id="cd19764">
    <property type="entry name" value="Bbox2_TRIM9-like"/>
    <property type="match status" value="1"/>
</dbReference>